<dbReference type="AlphaFoldDB" id="A0A6J7C3G4"/>
<evidence type="ECO:0000313" key="3">
    <source>
        <dbReference type="EMBL" id="CAB4749585.1"/>
    </source>
</evidence>
<dbReference type="EMBL" id="CAESGF010000034">
    <property type="protein sequence ID" value="CAB4365499.1"/>
    <property type="molecule type" value="Genomic_DNA"/>
</dbReference>
<accession>A0A6J7C3G4</accession>
<dbReference type="CDD" id="cd10917">
    <property type="entry name" value="CE4_NodB_like_6s_7s"/>
    <property type="match status" value="1"/>
</dbReference>
<evidence type="ECO:0000313" key="2">
    <source>
        <dbReference type="EMBL" id="CAB4365499.1"/>
    </source>
</evidence>
<dbReference type="Pfam" id="PF01522">
    <property type="entry name" value="Polysacc_deac_1"/>
    <property type="match status" value="1"/>
</dbReference>
<protein>
    <submittedName>
        <fullName evidence="5">Unannotated protein</fullName>
    </submittedName>
</protein>
<evidence type="ECO:0000313" key="7">
    <source>
        <dbReference type="EMBL" id="CAB5010169.1"/>
    </source>
</evidence>
<name>A0A6J7C3G4_9ZZZZ</name>
<feature type="domain" description="NodB homology" evidence="1">
    <location>
        <begin position="96"/>
        <end position="274"/>
    </location>
</feature>
<proteinExistence type="predicted"/>
<dbReference type="EMBL" id="CAFAAV010000072">
    <property type="protein sequence ID" value="CAB4816762.1"/>
    <property type="molecule type" value="Genomic_DNA"/>
</dbReference>
<dbReference type="EMBL" id="CAFBIY010000101">
    <property type="protein sequence ID" value="CAB4851895.1"/>
    <property type="molecule type" value="Genomic_DNA"/>
</dbReference>
<evidence type="ECO:0000313" key="4">
    <source>
        <dbReference type="EMBL" id="CAB4816762.1"/>
    </source>
</evidence>
<reference evidence="5" key="1">
    <citation type="submission" date="2020-05" db="EMBL/GenBank/DDBJ databases">
        <authorList>
            <person name="Chiriac C."/>
            <person name="Salcher M."/>
            <person name="Ghai R."/>
            <person name="Kavagutti S V."/>
        </authorList>
    </citation>
    <scope>NUCLEOTIDE SEQUENCE</scope>
</reference>
<gene>
    <name evidence="3" type="ORF">UFOPK2656_03461</name>
    <name evidence="4" type="ORF">UFOPK3099_01129</name>
    <name evidence="5" type="ORF">UFOPK3267_01786</name>
    <name evidence="6" type="ORF">UFOPK3651_03385</name>
    <name evidence="7" type="ORF">UFOPK3931_02765</name>
    <name evidence="2" type="ORF">UFOPK4189_03242</name>
</gene>
<dbReference type="PANTHER" id="PTHR10587">
    <property type="entry name" value="GLYCOSYL TRANSFERASE-RELATED"/>
    <property type="match status" value="1"/>
</dbReference>
<dbReference type="InterPro" id="IPR002509">
    <property type="entry name" value="NODB_dom"/>
</dbReference>
<dbReference type="PANTHER" id="PTHR10587:SF134">
    <property type="entry name" value="SECRETED PROTEIN"/>
    <property type="match status" value="1"/>
</dbReference>
<evidence type="ECO:0000313" key="5">
    <source>
        <dbReference type="EMBL" id="CAB4851895.1"/>
    </source>
</evidence>
<dbReference type="EMBL" id="CAEZYF010000039">
    <property type="protein sequence ID" value="CAB4749585.1"/>
    <property type="molecule type" value="Genomic_DNA"/>
</dbReference>
<evidence type="ECO:0000259" key="1">
    <source>
        <dbReference type="PROSITE" id="PS51677"/>
    </source>
</evidence>
<dbReference type="InterPro" id="IPR011330">
    <property type="entry name" value="Glyco_hydro/deAcase_b/a-brl"/>
</dbReference>
<evidence type="ECO:0000313" key="6">
    <source>
        <dbReference type="EMBL" id="CAB4959035.1"/>
    </source>
</evidence>
<dbReference type="PROSITE" id="PS51677">
    <property type="entry name" value="NODB"/>
    <property type="match status" value="1"/>
</dbReference>
<organism evidence="5">
    <name type="scientific">freshwater metagenome</name>
    <dbReference type="NCBI Taxonomy" id="449393"/>
    <lineage>
        <taxon>unclassified sequences</taxon>
        <taxon>metagenomes</taxon>
        <taxon>ecological metagenomes</taxon>
    </lineage>
</organism>
<dbReference type="EMBL" id="CAFBOL010000106">
    <property type="protein sequence ID" value="CAB5010169.1"/>
    <property type="molecule type" value="Genomic_DNA"/>
</dbReference>
<dbReference type="EMBL" id="CAFBMT010000041">
    <property type="protein sequence ID" value="CAB4959035.1"/>
    <property type="molecule type" value="Genomic_DNA"/>
</dbReference>
<dbReference type="Gene3D" id="3.20.20.370">
    <property type="entry name" value="Glycoside hydrolase/deacetylase"/>
    <property type="match status" value="1"/>
</dbReference>
<dbReference type="PROSITE" id="PS51257">
    <property type="entry name" value="PROKAR_LIPOPROTEIN"/>
    <property type="match status" value="1"/>
</dbReference>
<dbReference type="SUPFAM" id="SSF88713">
    <property type="entry name" value="Glycoside hydrolase/deacetylase"/>
    <property type="match status" value="1"/>
</dbReference>
<dbReference type="InterPro" id="IPR050248">
    <property type="entry name" value="Polysacc_deacetylase_ArnD"/>
</dbReference>
<sequence>MRTTWTLALVTAASLTVGCTNAGHTTAPVGSSTITDASTSTSAERTTTTIAATTTTELATTTTIPIAPWTRYPSAPVAPLRRNTIRGYSKINTTDPVVFLTIDDGFIRDPRVPELLAQHQAPATLFLIAGSLAKDPEYFRKFLDLGGSINTHTLQHAHLPGMTPEDQTFQICGMVSTIEATYGSVGYFFRPPRGESDDNSLAAARSCGVRAMILWRVSVNDNQINTWGTRPIMPGDIILLHFLSSTYDSLVTLFAELDRLGLKVARLEDYLPAG</sequence>
<dbReference type="GO" id="GO:0016810">
    <property type="term" value="F:hydrolase activity, acting on carbon-nitrogen (but not peptide) bonds"/>
    <property type="evidence" value="ECO:0007669"/>
    <property type="project" value="InterPro"/>
</dbReference>
<dbReference type="GO" id="GO:0005975">
    <property type="term" value="P:carbohydrate metabolic process"/>
    <property type="evidence" value="ECO:0007669"/>
    <property type="project" value="InterPro"/>
</dbReference>